<dbReference type="PANTHER" id="PTHR37806:SF1">
    <property type="entry name" value="PEPTIDASE C39-LIKE DOMAIN-CONTAINING PROTEIN"/>
    <property type="match status" value="1"/>
</dbReference>
<feature type="domain" description="Peptidase C39-like" evidence="2">
    <location>
        <begin position="99"/>
        <end position="264"/>
    </location>
</feature>
<proteinExistence type="predicted"/>
<dbReference type="EMBL" id="JAAVUM010000024">
    <property type="protein sequence ID" value="NKE07982.1"/>
    <property type="molecule type" value="Genomic_DNA"/>
</dbReference>
<keyword evidence="1" id="KW-0812">Transmembrane</keyword>
<protein>
    <recommendedName>
        <fullName evidence="2">Peptidase C39-like domain-containing protein</fullName>
    </recommendedName>
</protein>
<evidence type="ECO:0000313" key="3">
    <source>
        <dbReference type="EMBL" id="NKE07982.1"/>
    </source>
</evidence>
<dbReference type="Pfam" id="PF13529">
    <property type="entry name" value="Peptidase_C39_2"/>
    <property type="match status" value="1"/>
</dbReference>
<keyword evidence="1" id="KW-1133">Transmembrane helix</keyword>
<accession>A0A846TQL0</accession>
<dbReference type="Gene3D" id="3.90.70.10">
    <property type="entry name" value="Cysteine proteinases"/>
    <property type="match status" value="1"/>
</dbReference>
<name>A0A846TQL0_9BACI</name>
<dbReference type="CDD" id="cd02549">
    <property type="entry name" value="Peptidase_C39A"/>
    <property type="match status" value="1"/>
</dbReference>
<dbReference type="InterPro" id="IPR039563">
    <property type="entry name" value="Peptidase_C39_single_dom"/>
</dbReference>
<gene>
    <name evidence="3" type="ORF">GWK17_21330</name>
</gene>
<dbReference type="InterPro" id="IPR039564">
    <property type="entry name" value="Peptidase_C39-like"/>
</dbReference>
<comment type="caution">
    <text evidence="3">The sequence shown here is derived from an EMBL/GenBank/DDBJ whole genome shotgun (WGS) entry which is preliminary data.</text>
</comment>
<feature type="transmembrane region" description="Helical" evidence="1">
    <location>
        <begin position="33"/>
        <end position="50"/>
    </location>
</feature>
<dbReference type="AlphaFoldDB" id="A0A846TQL0"/>
<sequence>MDVEKLYLPLAAIIPLIILFYLLIRTQNSMMKSILMFLFVFTSILGAFLMENLQASHVAKAVQSVKSWLDEPETAAEKAPVIIENYEPAIIPIKKQVLLDAPVIWQMPELPRGCEVTSLAMLLQHGGIQADKLSLAKEVKKNPAQYRLNDGKIYYGDPNEGFVGNMYTYTEPGLGVYHKPIAELAEQYLPGKIKDLTNAEFQELKIHLSDDRPVWIITNTEYEKLDDSFFQTWYTPEGPVKVTMKEHSVLITGYDENFVYFNDPLTGEKNKKAPMKDFVEAWVQMGRQAITYLP</sequence>
<evidence type="ECO:0000313" key="4">
    <source>
        <dbReference type="Proteomes" id="UP000587942"/>
    </source>
</evidence>
<dbReference type="PANTHER" id="PTHR37806">
    <property type="entry name" value="LMO0724 PROTEIN"/>
    <property type="match status" value="1"/>
</dbReference>
<organism evidence="3 4">
    <name type="scientific">Mesobacillus selenatarsenatis</name>
    <dbReference type="NCBI Taxonomy" id="388741"/>
    <lineage>
        <taxon>Bacteria</taxon>
        <taxon>Bacillati</taxon>
        <taxon>Bacillota</taxon>
        <taxon>Bacilli</taxon>
        <taxon>Bacillales</taxon>
        <taxon>Bacillaceae</taxon>
        <taxon>Mesobacillus</taxon>
    </lineage>
</organism>
<keyword evidence="1" id="KW-0472">Membrane</keyword>
<dbReference type="Proteomes" id="UP000587942">
    <property type="component" value="Unassembled WGS sequence"/>
</dbReference>
<evidence type="ECO:0000256" key="1">
    <source>
        <dbReference type="SAM" id="Phobius"/>
    </source>
</evidence>
<reference evidence="3 4" key="1">
    <citation type="submission" date="2020-03" db="EMBL/GenBank/DDBJ databases">
        <authorList>
            <person name="Sun Q."/>
        </authorList>
    </citation>
    <scope>NUCLEOTIDE SEQUENCE [LARGE SCALE GENOMIC DNA]</scope>
    <source>
        <strain evidence="3 4">KACC 21451</strain>
    </source>
</reference>
<evidence type="ECO:0000259" key="2">
    <source>
        <dbReference type="Pfam" id="PF13529"/>
    </source>
</evidence>
<feature type="transmembrane region" description="Helical" evidence="1">
    <location>
        <begin position="6"/>
        <end position="24"/>
    </location>
</feature>